<dbReference type="Pfam" id="PF07859">
    <property type="entry name" value="Abhydrolase_3"/>
    <property type="match status" value="1"/>
</dbReference>
<evidence type="ECO:0000313" key="3">
    <source>
        <dbReference type="EMBL" id="KAF7536055.1"/>
    </source>
</evidence>
<dbReference type="InterPro" id="IPR029058">
    <property type="entry name" value="AB_hydrolase_fold"/>
</dbReference>
<proteinExistence type="predicted"/>
<dbReference type="AlphaFoldDB" id="A0A9P5L9M4"/>
<evidence type="ECO:0000259" key="2">
    <source>
        <dbReference type="Pfam" id="PF07859"/>
    </source>
</evidence>
<sequence length="338" mass="36374">MSHTIPPTATAESSTAILRPRYDPLLMPAVEAMKASLPEILNIETLRGSGKDFGPESVLDSLPDLEHSEYSVPGPKVTGGNITLSVFKYRASTSTNRPALYHVHGGGQIAGNRFTAVKEAISYFEDIDAVFISVEYRLSPEHPAPAALHDAYAGLVWTAENAAKLGIDGSKIILYGCSGGSPIAAGTAMLCRNSNAQYPHALMLLTPMLDDRDTTVSSKQFARDGPWCGTTNRMAWDLVLGKERGGPSVSELVSPARATDLVGMPPTFIDVGECEVFRDEAVAFASQLWKCGVSAELHVWPGAFHGFDMLTPTAPVCHAAKNTKISWVKRILGEFEKN</sequence>
<reference evidence="3" key="1">
    <citation type="submission" date="2020-03" db="EMBL/GenBank/DDBJ databases">
        <title>Draft Genome Sequence of Cylindrodendrum hubeiense.</title>
        <authorList>
            <person name="Buettner E."/>
            <person name="Kellner H."/>
        </authorList>
    </citation>
    <scope>NUCLEOTIDE SEQUENCE</scope>
    <source>
        <strain evidence="3">IHI 201604</strain>
    </source>
</reference>
<name>A0A9P5L9M4_9HYPO</name>
<accession>A0A9P5L9M4</accession>
<keyword evidence="4" id="KW-1185">Reference proteome</keyword>
<dbReference type="Gene3D" id="3.40.50.1820">
    <property type="entry name" value="alpha/beta hydrolase"/>
    <property type="match status" value="1"/>
</dbReference>
<organism evidence="3 4">
    <name type="scientific">Cylindrodendrum hubeiense</name>
    <dbReference type="NCBI Taxonomy" id="595255"/>
    <lineage>
        <taxon>Eukaryota</taxon>
        <taxon>Fungi</taxon>
        <taxon>Dikarya</taxon>
        <taxon>Ascomycota</taxon>
        <taxon>Pezizomycotina</taxon>
        <taxon>Sordariomycetes</taxon>
        <taxon>Hypocreomycetidae</taxon>
        <taxon>Hypocreales</taxon>
        <taxon>Nectriaceae</taxon>
        <taxon>Cylindrodendrum</taxon>
    </lineage>
</organism>
<gene>
    <name evidence="3" type="ORF">G7Z17_g13099</name>
</gene>
<dbReference type="InterPro" id="IPR050300">
    <property type="entry name" value="GDXG_lipolytic_enzyme"/>
</dbReference>
<protein>
    <recommendedName>
        <fullName evidence="2">Alpha/beta hydrolase fold-3 domain-containing protein</fullName>
    </recommendedName>
</protein>
<dbReference type="GO" id="GO:0016787">
    <property type="term" value="F:hydrolase activity"/>
    <property type="evidence" value="ECO:0007669"/>
    <property type="project" value="UniProtKB-KW"/>
</dbReference>
<dbReference type="OrthoDB" id="433474at2759"/>
<feature type="domain" description="Alpha/beta hydrolase fold-3" evidence="2">
    <location>
        <begin position="101"/>
        <end position="308"/>
    </location>
</feature>
<dbReference type="SUPFAM" id="SSF53474">
    <property type="entry name" value="alpha/beta-Hydrolases"/>
    <property type="match status" value="1"/>
</dbReference>
<dbReference type="PANTHER" id="PTHR48081:SF8">
    <property type="entry name" value="ALPHA_BETA HYDROLASE FOLD-3 DOMAIN-CONTAINING PROTEIN-RELATED"/>
    <property type="match status" value="1"/>
</dbReference>
<dbReference type="InterPro" id="IPR013094">
    <property type="entry name" value="AB_hydrolase_3"/>
</dbReference>
<dbReference type="Proteomes" id="UP000722485">
    <property type="component" value="Unassembled WGS sequence"/>
</dbReference>
<dbReference type="EMBL" id="JAANBB010000687">
    <property type="protein sequence ID" value="KAF7536055.1"/>
    <property type="molecule type" value="Genomic_DNA"/>
</dbReference>
<evidence type="ECO:0000256" key="1">
    <source>
        <dbReference type="ARBA" id="ARBA00022801"/>
    </source>
</evidence>
<keyword evidence="1" id="KW-0378">Hydrolase</keyword>
<evidence type="ECO:0000313" key="4">
    <source>
        <dbReference type="Proteomes" id="UP000722485"/>
    </source>
</evidence>
<comment type="caution">
    <text evidence="3">The sequence shown here is derived from an EMBL/GenBank/DDBJ whole genome shotgun (WGS) entry which is preliminary data.</text>
</comment>
<dbReference type="PANTHER" id="PTHR48081">
    <property type="entry name" value="AB HYDROLASE SUPERFAMILY PROTEIN C4A8.06C"/>
    <property type="match status" value="1"/>
</dbReference>